<reference evidence="1 2" key="1">
    <citation type="submission" date="2016-05" db="EMBL/GenBank/DDBJ databases">
        <title>Comparative genomics of biotechnologically important yeasts.</title>
        <authorList>
            <consortium name="DOE Joint Genome Institute"/>
            <person name="Riley R."/>
            <person name="Haridas S."/>
            <person name="Wolfe K.H."/>
            <person name="Lopes M.R."/>
            <person name="Hittinger C.T."/>
            <person name="Goker M."/>
            <person name="Salamov A."/>
            <person name="Wisecaver J."/>
            <person name="Long T.M."/>
            <person name="Aerts A.L."/>
            <person name="Barry K."/>
            <person name="Choi C."/>
            <person name="Clum A."/>
            <person name="Coughlan A.Y."/>
            <person name="Deshpande S."/>
            <person name="Douglass A.P."/>
            <person name="Hanson S.J."/>
            <person name="Klenk H.-P."/>
            <person name="LaButti K."/>
            <person name="Lapidus A."/>
            <person name="Lindquist E."/>
            <person name="Lipzen A."/>
            <person name="Meier-kolthoff J.P."/>
            <person name="Ohm R.A."/>
            <person name="Otillar R.P."/>
            <person name="Pangilinan J."/>
            <person name="Peng Y."/>
            <person name="Rokas A."/>
            <person name="Rosa C.A."/>
            <person name="Scheuner C."/>
            <person name="Sibirny A.A."/>
            <person name="Slot J.C."/>
            <person name="Stielow J.B."/>
            <person name="Sun H."/>
            <person name="Kurtzman C.P."/>
            <person name="Blackwell M."/>
            <person name="Grigoriev I.V."/>
            <person name="Jeffries T.W."/>
        </authorList>
    </citation>
    <scope>NUCLEOTIDE SEQUENCE [LARGE SCALE GENOMIC DNA]</scope>
    <source>
        <strain evidence="1 2">NRRL YB-4993</strain>
    </source>
</reference>
<dbReference type="AlphaFoldDB" id="A0A1A0HDC9"/>
<keyword evidence="2" id="KW-1185">Reference proteome</keyword>
<comment type="caution">
    <text evidence="1">The sequence shown here is derived from an EMBL/GenBank/DDBJ whole genome shotgun (WGS) entry which is preliminary data.</text>
</comment>
<dbReference type="EMBL" id="LXTC01000002">
    <property type="protein sequence ID" value="OBA21902.1"/>
    <property type="molecule type" value="Genomic_DNA"/>
</dbReference>
<evidence type="ECO:0000313" key="2">
    <source>
        <dbReference type="Proteomes" id="UP000092555"/>
    </source>
</evidence>
<proteinExistence type="predicted"/>
<name>A0A1A0HDC9_9ASCO</name>
<protein>
    <submittedName>
        <fullName evidence="1">Uncharacterized protein</fullName>
    </submittedName>
</protein>
<evidence type="ECO:0000313" key="1">
    <source>
        <dbReference type="EMBL" id="OBA21902.1"/>
    </source>
</evidence>
<dbReference type="GeneID" id="30031679"/>
<dbReference type="RefSeq" id="XP_018712398.1">
    <property type="nucleotide sequence ID" value="XM_018858703.1"/>
</dbReference>
<accession>A0A1A0HDC9</accession>
<dbReference type="OrthoDB" id="8189076at2759"/>
<gene>
    <name evidence="1" type="ORF">METBIDRAFT_77445</name>
</gene>
<organism evidence="1 2">
    <name type="scientific">Metschnikowia bicuspidata var. bicuspidata NRRL YB-4993</name>
    <dbReference type="NCBI Taxonomy" id="869754"/>
    <lineage>
        <taxon>Eukaryota</taxon>
        <taxon>Fungi</taxon>
        <taxon>Dikarya</taxon>
        <taxon>Ascomycota</taxon>
        <taxon>Saccharomycotina</taxon>
        <taxon>Pichiomycetes</taxon>
        <taxon>Metschnikowiaceae</taxon>
        <taxon>Metschnikowia</taxon>
    </lineage>
</organism>
<dbReference type="Proteomes" id="UP000092555">
    <property type="component" value="Unassembled WGS sequence"/>
</dbReference>
<sequence>MATLPEQIKIDDITSGRVDPQVIYAELEHLKSEINILRSDMSVFLKALATIPESQSQQVYYDNLLAKVLTIRLDIKGFCAQYNRLLPIINLTQIKLGHEVEVLSGLSNGTTNGKANVRLSVPRPHLIHALPEATNRTSKNTETHNKCL</sequence>